<gene>
    <name evidence="1" type="ORF">IW254_001335</name>
</gene>
<dbReference type="Proteomes" id="UP000658613">
    <property type="component" value="Unassembled WGS sequence"/>
</dbReference>
<evidence type="ECO:0000313" key="1">
    <source>
        <dbReference type="EMBL" id="MBG6122366.1"/>
    </source>
</evidence>
<comment type="caution">
    <text evidence="1">The sequence shown here is derived from an EMBL/GenBank/DDBJ whole genome shotgun (WGS) entry which is preliminary data.</text>
</comment>
<dbReference type="AlphaFoldDB" id="A0A931E376"/>
<evidence type="ECO:0000313" key="2">
    <source>
        <dbReference type="Proteomes" id="UP000658613"/>
    </source>
</evidence>
<organism evidence="1 2">
    <name type="scientific">Corynebacterium aquatimens</name>
    <dbReference type="NCBI Taxonomy" id="1190508"/>
    <lineage>
        <taxon>Bacteria</taxon>
        <taxon>Bacillati</taxon>
        <taxon>Actinomycetota</taxon>
        <taxon>Actinomycetes</taxon>
        <taxon>Mycobacteriales</taxon>
        <taxon>Corynebacteriaceae</taxon>
        <taxon>Corynebacterium</taxon>
    </lineage>
</organism>
<protein>
    <submittedName>
        <fullName evidence="1">Uncharacterized protein</fullName>
    </submittedName>
</protein>
<dbReference type="RefSeq" id="WP_196824770.1">
    <property type="nucleotide sequence ID" value="NZ_CP046980.1"/>
</dbReference>
<sequence>MSFDLIKDVISALYDIIKGFIDLFDKDSEGKFEVFEPLKKLFTETLKPENLKAAFDKDNAEGFSSKKPEAVK</sequence>
<accession>A0A931E376</accession>
<keyword evidence="2" id="KW-1185">Reference proteome</keyword>
<reference evidence="1" key="1">
    <citation type="submission" date="2020-11" db="EMBL/GenBank/DDBJ databases">
        <title>Sequencing the genomes of 1000 actinobacteria strains.</title>
        <authorList>
            <person name="Klenk H.-P."/>
        </authorList>
    </citation>
    <scope>NUCLEOTIDE SEQUENCE</scope>
    <source>
        <strain evidence="1">DSM 45632</strain>
    </source>
</reference>
<name>A0A931E376_9CORY</name>
<proteinExistence type="predicted"/>
<dbReference type="EMBL" id="JADOUE010000001">
    <property type="protein sequence ID" value="MBG6122366.1"/>
    <property type="molecule type" value="Genomic_DNA"/>
</dbReference>